<protein>
    <recommendedName>
        <fullName evidence="3">Poly(Hydroxyalkanoate) granule-associated protein</fullName>
    </recommendedName>
</protein>
<accession>A0A6M4H735</accession>
<sequence>MARKTRTTRKAPIKTMNATQAIAIAKSSARKAIDAGMVAATSVRKLAIARANKAKNAATASVEEAKTRTVDAVNQLEKMFEQRVSRAIAKLGVPTAKDVRALSRQVTQLQASVNTLRRSRARASA</sequence>
<reference evidence="1 2" key="1">
    <citation type="submission" date="2020-04" db="EMBL/GenBank/DDBJ databases">
        <title>Usitatibacter rugosus gen. nov., sp. nov. and Usitatibacter palustris sp. nov., novel members of Usitatibacteraceae fam. nov. within the order Nitrosomonadales isolated from soil.</title>
        <authorList>
            <person name="Huber K.J."/>
            <person name="Neumann-Schaal M."/>
            <person name="Geppert A."/>
            <person name="Luckner M."/>
            <person name="Wanner G."/>
            <person name="Overmann J."/>
        </authorList>
    </citation>
    <scope>NUCLEOTIDE SEQUENCE [LARGE SCALE GENOMIC DNA]</scope>
    <source>
        <strain evidence="1 2">Swamp67</strain>
    </source>
</reference>
<dbReference type="RefSeq" id="WP_171162261.1">
    <property type="nucleotide sequence ID" value="NZ_CP053073.1"/>
</dbReference>
<dbReference type="InterPro" id="IPR008769">
    <property type="entry name" value="PhaF_PhaI"/>
</dbReference>
<organism evidence="1 2">
    <name type="scientific">Usitatibacter palustris</name>
    <dbReference type="NCBI Taxonomy" id="2732487"/>
    <lineage>
        <taxon>Bacteria</taxon>
        <taxon>Pseudomonadati</taxon>
        <taxon>Pseudomonadota</taxon>
        <taxon>Betaproteobacteria</taxon>
        <taxon>Nitrosomonadales</taxon>
        <taxon>Usitatibacteraceae</taxon>
        <taxon>Usitatibacter</taxon>
    </lineage>
</organism>
<keyword evidence="2" id="KW-1185">Reference proteome</keyword>
<dbReference type="AlphaFoldDB" id="A0A6M4H735"/>
<dbReference type="InParanoid" id="A0A6M4H735"/>
<dbReference type="KEGG" id="upl:DSM104440_02009"/>
<name>A0A6M4H735_9PROT</name>
<proteinExistence type="predicted"/>
<dbReference type="Pfam" id="PF05597">
    <property type="entry name" value="Phasin"/>
    <property type="match status" value="1"/>
</dbReference>
<evidence type="ECO:0000313" key="2">
    <source>
        <dbReference type="Proteomes" id="UP000503096"/>
    </source>
</evidence>
<gene>
    <name evidence="1" type="ORF">DSM104440_02009</name>
</gene>
<dbReference type="EMBL" id="CP053073">
    <property type="protein sequence ID" value="QJR15192.1"/>
    <property type="molecule type" value="Genomic_DNA"/>
</dbReference>
<dbReference type="Proteomes" id="UP000503096">
    <property type="component" value="Chromosome"/>
</dbReference>
<evidence type="ECO:0008006" key="3">
    <source>
        <dbReference type="Google" id="ProtNLM"/>
    </source>
</evidence>
<evidence type="ECO:0000313" key="1">
    <source>
        <dbReference type="EMBL" id="QJR15192.1"/>
    </source>
</evidence>